<proteinExistence type="predicted"/>
<gene>
    <name evidence="1" type="ORF">QUW08_10770</name>
</gene>
<protein>
    <recommendedName>
        <fullName evidence="3">DUF1795 domain-containing protein</fullName>
    </recommendedName>
</protein>
<name>A0ABT7US88_9FIRM</name>
<dbReference type="Proteomes" id="UP001529380">
    <property type="component" value="Unassembled WGS sequence"/>
</dbReference>
<dbReference type="EMBL" id="JAUDCL010000019">
    <property type="protein sequence ID" value="MDM8201765.1"/>
    <property type="molecule type" value="Genomic_DNA"/>
</dbReference>
<organism evidence="1 2">
    <name type="scientific">Allofournierella massiliensis</name>
    <dbReference type="NCBI Taxonomy" id="1650663"/>
    <lineage>
        <taxon>Bacteria</taxon>
        <taxon>Bacillati</taxon>
        <taxon>Bacillota</taxon>
        <taxon>Clostridia</taxon>
        <taxon>Eubacteriales</taxon>
        <taxon>Oscillospiraceae</taxon>
        <taxon>Allofournierella</taxon>
    </lineage>
</organism>
<reference evidence="1 2" key="1">
    <citation type="submission" date="2023-06" db="EMBL/GenBank/DDBJ databases">
        <title>Identification and characterization of horizontal gene transfer across gut microbiota members of farm animals based on homology search.</title>
        <authorList>
            <person name="Schwarzerova J."/>
            <person name="Nykrynova M."/>
            <person name="Jureckova K."/>
            <person name="Cejkova D."/>
            <person name="Rychlik I."/>
        </authorList>
    </citation>
    <scope>NUCLEOTIDE SEQUENCE [LARGE SCALE GENOMIC DNA]</scope>
    <source>
        <strain evidence="1 2">ET340</strain>
    </source>
</reference>
<accession>A0ABT7US88</accession>
<comment type="caution">
    <text evidence="1">The sequence shown here is derived from an EMBL/GenBank/DDBJ whole genome shotgun (WGS) entry which is preliminary data.</text>
</comment>
<keyword evidence="2" id="KW-1185">Reference proteome</keyword>
<evidence type="ECO:0000313" key="1">
    <source>
        <dbReference type="EMBL" id="MDM8201765.1"/>
    </source>
</evidence>
<sequence>MNDFCNIRPNNEPGRHFCGYGPVSVLIQVTGRQEDSFTGVAIPLCGSVPPFAFSSFPQLTALLDELCDELGRPMRSEALNSFSGSVSPLRLVPAQPVTTRKLGHFTIEILYRQNQSLQGRIIVPGRGETPAGRQSFRSDIELLHLMREYME</sequence>
<evidence type="ECO:0008006" key="3">
    <source>
        <dbReference type="Google" id="ProtNLM"/>
    </source>
</evidence>
<evidence type="ECO:0000313" key="2">
    <source>
        <dbReference type="Proteomes" id="UP001529380"/>
    </source>
</evidence>
<dbReference type="RefSeq" id="WP_087183233.1">
    <property type="nucleotide sequence ID" value="NZ_JAUDCL010000019.1"/>
</dbReference>